<dbReference type="EMBL" id="JOWA01000011">
    <property type="protein sequence ID" value="KEZ46739.1"/>
    <property type="molecule type" value="Genomic_DNA"/>
</dbReference>
<comment type="caution">
    <text evidence="2">The sequence shown here is derived from an EMBL/GenBank/DDBJ whole genome shotgun (WGS) entry which is preliminary data.</text>
</comment>
<gene>
    <name evidence="2" type="ORF">SAPIO_CDS0015</name>
</gene>
<reference evidence="2 3" key="1">
    <citation type="journal article" date="2014" name="Genome Announc.">
        <title>Draft genome sequence of the pathogenic fungus Scedosporium apiospermum.</title>
        <authorList>
            <person name="Vandeputte P."/>
            <person name="Ghamrawi S."/>
            <person name="Rechenmann M."/>
            <person name="Iltis A."/>
            <person name="Giraud S."/>
            <person name="Fleury M."/>
            <person name="Thornton C."/>
            <person name="Delhaes L."/>
            <person name="Meyer W."/>
            <person name="Papon N."/>
            <person name="Bouchara J.P."/>
        </authorList>
    </citation>
    <scope>NUCLEOTIDE SEQUENCE [LARGE SCALE GENOMIC DNA]</scope>
    <source>
        <strain evidence="2 3">IHEM 14462</strain>
    </source>
</reference>
<feature type="chain" id="PRO_5001775721" evidence="1">
    <location>
        <begin position="22"/>
        <end position="523"/>
    </location>
</feature>
<protein>
    <submittedName>
        <fullName evidence="2">Uncharacterized protein</fullName>
    </submittedName>
</protein>
<dbReference type="OrthoDB" id="2527403at2759"/>
<dbReference type="KEGG" id="sapo:SAPIO_CDS0015"/>
<dbReference type="OMA" id="WTFDTWN"/>
<sequence>MKLSSSLLVALLATEAMGTWASNAAYNKWDATELDRWLADHNIPHPTPADRKDLERLVAENWNQVVSPYHDWDAEKLQTFLESKGQEVGQDTKASKDTLIDRVKAAWYETEDNAQQAWTNVKEWIFDTWSDSQLKAFCDKHDIPVPQPRPRDVTLEKIRSHYDTVARKAGETAAYPGDWLYETWSASDLKKWLDEHGISRDELIAAVRRNSRLVYLKLRDAASTASEAAKSAFSDLSDSILDTWSESQLKEFLDENGIAVPQGTKTNELRALIRKHRAQVLGEDAAGKLGAATSSAGNEFAKATDSAALKLQDAFNKATELWSHSRLKAFLDARGIGIPQGSNTDEVRDLVRKHAHSAIGGWTFDDWSLENLKKYLLSSGDAKAQAAAEKATATRNDLLTAAQSAYSSASSAGGDKWSSATSYLAQATADAKHRTFETWSESELKSYLDSYGVSVPQGSKPDDLRAEARKQFTYFKYGTSSPGGTILEQLSENFWSAWDWATKQFEKAIEGAEKRVQGLRQEL</sequence>
<dbReference type="RefSeq" id="XP_016646538.1">
    <property type="nucleotide sequence ID" value="XM_016782905.1"/>
</dbReference>
<evidence type="ECO:0000313" key="2">
    <source>
        <dbReference type="EMBL" id="KEZ46739.1"/>
    </source>
</evidence>
<feature type="signal peptide" evidence="1">
    <location>
        <begin position="1"/>
        <end position="21"/>
    </location>
</feature>
<dbReference type="HOGENOM" id="CLU_022672_1_0_1"/>
<dbReference type="GeneID" id="27718167"/>
<name>A0A084GHC7_PSEDA</name>
<keyword evidence="3" id="KW-1185">Reference proteome</keyword>
<dbReference type="InterPro" id="IPR018803">
    <property type="entry name" value="Ish1/Msc1-like"/>
</dbReference>
<dbReference type="Pfam" id="PF10281">
    <property type="entry name" value="Ish1"/>
    <property type="match status" value="5"/>
</dbReference>
<evidence type="ECO:0000313" key="3">
    <source>
        <dbReference type="Proteomes" id="UP000028545"/>
    </source>
</evidence>
<accession>A0A084GHC7</accession>
<dbReference type="VEuPathDB" id="FungiDB:SAPIO_CDS0015"/>
<proteinExistence type="predicted"/>
<dbReference type="Proteomes" id="UP000028545">
    <property type="component" value="Unassembled WGS sequence"/>
</dbReference>
<evidence type="ECO:0000256" key="1">
    <source>
        <dbReference type="SAM" id="SignalP"/>
    </source>
</evidence>
<dbReference type="AlphaFoldDB" id="A0A084GHC7"/>
<organism evidence="2 3">
    <name type="scientific">Pseudallescheria apiosperma</name>
    <name type="common">Scedosporium apiospermum</name>
    <dbReference type="NCBI Taxonomy" id="563466"/>
    <lineage>
        <taxon>Eukaryota</taxon>
        <taxon>Fungi</taxon>
        <taxon>Dikarya</taxon>
        <taxon>Ascomycota</taxon>
        <taxon>Pezizomycotina</taxon>
        <taxon>Sordariomycetes</taxon>
        <taxon>Hypocreomycetidae</taxon>
        <taxon>Microascales</taxon>
        <taxon>Microascaceae</taxon>
        <taxon>Scedosporium</taxon>
    </lineage>
</organism>
<keyword evidence="1" id="KW-0732">Signal</keyword>